<evidence type="ECO:0008006" key="3">
    <source>
        <dbReference type="Google" id="ProtNLM"/>
    </source>
</evidence>
<organism evidence="1 2">
    <name type="scientific">Candidatus Nitronauta litoralis</name>
    <dbReference type="NCBI Taxonomy" id="2705533"/>
    <lineage>
        <taxon>Bacteria</taxon>
        <taxon>Pseudomonadati</taxon>
        <taxon>Nitrospinota/Tectimicrobiota group</taxon>
        <taxon>Nitrospinota</taxon>
        <taxon>Nitrospinia</taxon>
        <taxon>Nitrospinales</taxon>
        <taxon>Nitrospinaceae</taxon>
        <taxon>Candidatus Nitronauta</taxon>
    </lineage>
</organism>
<evidence type="ECO:0000313" key="1">
    <source>
        <dbReference type="EMBL" id="QPJ63488.1"/>
    </source>
</evidence>
<evidence type="ECO:0000313" key="2">
    <source>
        <dbReference type="Proteomes" id="UP000594688"/>
    </source>
</evidence>
<dbReference type="Proteomes" id="UP000594688">
    <property type="component" value="Chromosome"/>
</dbReference>
<reference evidence="1 2" key="1">
    <citation type="submission" date="2020-02" db="EMBL/GenBank/DDBJ databases">
        <title>Genomic and physiological characterization of two novel Nitrospinaceae genera.</title>
        <authorList>
            <person name="Mueller A.J."/>
            <person name="Jung M.-Y."/>
            <person name="Strachan C.R."/>
            <person name="Herbold C.W."/>
            <person name="Kirkegaard R.H."/>
            <person name="Daims H."/>
        </authorList>
    </citation>
    <scope>NUCLEOTIDE SEQUENCE [LARGE SCALE GENOMIC DNA]</scope>
    <source>
        <strain evidence="1">EB</strain>
    </source>
</reference>
<accession>A0A7T0BYY3</accession>
<dbReference type="EMBL" id="CP048685">
    <property type="protein sequence ID" value="QPJ63488.1"/>
    <property type="molecule type" value="Genomic_DNA"/>
</dbReference>
<gene>
    <name evidence="1" type="ORF">G3M70_17045</name>
</gene>
<protein>
    <recommendedName>
        <fullName evidence="3">Porin</fullName>
    </recommendedName>
</protein>
<dbReference type="AlphaFoldDB" id="A0A7T0BYY3"/>
<sequence length="375" mass="42119">MTLRIVLFFVVLIWPAITLGFDYNFEGRTRIGGTLTFEPPDNFSHTDREAELRIGVLGTAVESEEWVLDYEIIGDIRHEGGALEQAGIGEEIEADFFRAWARIDRGNVKLRGGRQQILFGSGMLFRPLGFFDGRVISGIIPQTFGADGIRGTWFPDDESLVEGWLVPSGIDSRMISGIRGETQWGMLEVGVAAQYKPVSNKSFLPNFNLELAQFGFHFKGEKVVGFWNESRIDVEQGGRGSPLRLHSVFGMDYTFDVGEGLHALIEYSLITEEAAFTRTDFLQGDQTLHQLGIQLDQPVGISTVWRMFMFFDLVDRSFQLVPQVEYALTETTFLYLQAQIGGNIEGNERNGRLFRKTPIPNGGESKIGMTLITFF</sequence>
<proteinExistence type="predicted"/>
<name>A0A7T0BYY3_9BACT</name>
<dbReference type="KEGG" id="nli:G3M70_17045"/>